<evidence type="ECO:0000256" key="4">
    <source>
        <dbReference type="ARBA" id="ARBA00022691"/>
    </source>
</evidence>
<dbReference type="FunFam" id="3.40.50.150:FF:000167">
    <property type="entry name" value="Protein arginine N-methyltransferase"/>
    <property type="match status" value="1"/>
</dbReference>
<evidence type="ECO:0000256" key="2">
    <source>
        <dbReference type="ARBA" id="ARBA00022603"/>
    </source>
</evidence>
<dbReference type="PANTHER" id="PTHR11006:SF4">
    <property type="entry name" value="PROTEIN ARGININE N-METHYLTRANSFERASE 7"/>
    <property type="match status" value="1"/>
</dbReference>
<comment type="caution">
    <text evidence="9">The sequence shown here is derived from an EMBL/GenBank/DDBJ whole genome shotgun (WGS) entry which is preliminary data.</text>
</comment>
<dbReference type="InterPro" id="IPR055135">
    <property type="entry name" value="PRMT_dom"/>
</dbReference>
<proteinExistence type="predicted"/>
<keyword evidence="4 7" id="KW-0949">S-adenosyl-L-methionine</keyword>
<dbReference type="EMBL" id="JACMSC010000010">
    <property type="protein sequence ID" value="KAG6505648.1"/>
    <property type="molecule type" value="Genomic_DNA"/>
</dbReference>
<keyword evidence="3 7" id="KW-0808">Transferase</keyword>
<dbReference type="PANTHER" id="PTHR11006">
    <property type="entry name" value="PROTEIN ARGININE N-METHYLTRANSFERASE"/>
    <property type="match status" value="1"/>
</dbReference>
<dbReference type="AlphaFoldDB" id="A0A8J5GS11"/>
<evidence type="ECO:0000259" key="8">
    <source>
        <dbReference type="Pfam" id="PF22528"/>
    </source>
</evidence>
<comment type="function">
    <text evidence="6">Arginine methyltransferase that can both catalyze the formation of omega-N monomethylarginine (MMA) and symmetrical dimethylarginine (sDMA).</text>
</comment>
<evidence type="ECO:0000256" key="1">
    <source>
        <dbReference type="ARBA" id="ARBA00018773"/>
    </source>
</evidence>
<evidence type="ECO:0000256" key="6">
    <source>
        <dbReference type="ARBA" id="ARBA00054608"/>
    </source>
</evidence>
<dbReference type="GO" id="GO:0042054">
    <property type="term" value="F:histone methyltransferase activity"/>
    <property type="evidence" value="ECO:0007669"/>
    <property type="project" value="TreeGrafter"/>
</dbReference>
<keyword evidence="2 7" id="KW-0489">Methyltransferase</keyword>
<evidence type="ECO:0000256" key="3">
    <source>
        <dbReference type="ARBA" id="ARBA00022679"/>
    </source>
</evidence>
<dbReference type="FunFam" id="3.40.50.150:FF:000070">
    <property type="entry name" value="Protein arginine N-methyltransferase 7"/>
    <property type="match status" value="1"/>
</dbReference>
<dbReference type="FunFam" id="2.70.160.11:FF:000013">
    <property type="entry name" value="Protein arginine N-methyltransferase 1.6"/>
    <property type="match status" value="1"/>
</dbReference>
<evidence type="ECO:0000256" key="5">
    <source>
        <dbReference type="ARBA" id="ARBA00022737"/>
    </source>
</evidence>
<feature type="domain" description="Protein arginine N-methyltransferase" evidence="8">
    <location>
        <begin position="288"/>
        <end position="403"/>
    </location>
</feature>
<name>A0A8J5GS11_ZINOF</name>
<dbReference type="GO" id="GO:0032259">
    <property type="term" value="P:methylation"/>
    <property type="evidence" value="ECO:0007669"/>
    <property type="project" value="UniProtKB-KW"/>
</dbReference>
<dbReference type="PROSITE" id="PS51678">
    <property type="entry name" value="SAM_MT_PRMT"/>
    <property type="match status" value="2"/>
</dbReference>
<evidence type="ECO:0000313" key="9">
    <source>
        <dbReference type="EMBL" id="KAG6505648.1"/>
    </source>
</evidence>
<dbReference type="Pfam" id="PF22528">
    <property type="entry name" value="PRMT_C"/>
    <property type="match status" value="1"/>
</dbReference>
<dbReference type="InterPro" id="IPR025799">
    <property type="entry name" value="Arg_MeTrfase"/>
</dbReference>
<dbReference type="FunFam" id="2.70.160.11:FF:000017">
    <property type="entry name" value="Protein arginine N-methyltransferase 1.6"/>
    <property type="match status" value="1"/>
</dbReference>
<protein>
    <recommendedName>
        <fullName evidence="1">Protein arginine N-methyltransferase 7</fullName>
    </recommendedName>
</protein>
<dbReference type="GO" id="GO:0016274">
    <property type="term" value="F:protein-arginine N-methyltransferase activity"/>
    <property type="evidence" value="ECO:0007669"/>
    <property type="project" value="InterPro"/>
</dbReference>
<accession>A0A8J5GS11</accession>
<sequence>MKSSLAGLGAAIYSSSLVRPPPFHGRVSARFVAVREMSTSCTSFSTRVFQLRRDPLTGDSEWIVVEEGGEGEGGEGKHGAKCLLATTSYLDMLNDSCRNRAFRAAIEKTIKGPCHVLDIGAGTGLLSMLAARTMEKFGESSVATVSACESYLPMGKLMRRVLRGNKMEKKIKVFHKRSDELVVGVDLESRAAVLVSEILDSELLGEGLIPTLQHAHDMLLIKNPQTVPYRATTYGQLVESPYLQKLQDLFHGEANLSDGVHLTCPGLEGIMDIKKQQYAMHCDAMFNDLRLLSEPFKVFEFDFWKRPESHGEIKISVKASSEGNANAVISWWVVQLDYEGSVVYTTAPRWITRTDDIKEATCVPDAKDWCDHWKQCVWFIPGPGLPVSKDENVVFNATHDETKISYHLKCDNSLIYSNTYGDCRLELSPERIALYGDRDWRSGLMTAMRNILHAQSSQFCVVADDSVFLTILTACLSKNATIVSSFPGLQEKGEKYLQAVANANGFSMDRIKVMGMRSPNLAKNNLIQRKVDLLVGEPFYYGTEGALPWQNLRFWKERTLLDSVLSKDVIVMPFKGVLKVCAMSLPDLWRSRCCLENVEGFDHSVVNETLGACGNLPPMIEGPCLPYYVWQCGEVQELSGVLPLMEFDFTNPIHSCSGKTKMQFSKLGLCHGFVLWIDWVMDEKGSIVMSTGPASRYQKQGVKLLSQPFNVNTTDCFVEIEASFDHSSGEITVSSFFSSLQ</sequence>
<dbReference type="Proteomes" id="UP000734854">
    <property type="component" value="Unassembled WGS sequence"/>
</dbReference>
<evidence type="ECO:0000256" key="7">
    <source>
        <dbReference type="PROSITE-ProRule" id="PRU01015"/>
    </source>
</evidence>
<evidence type="ECO:0000313" key="11">
    <source>
        <dbReference type="Proteomes" id="UP000734854"/>
    </source>
</evidence>
<dbReference type="OrthoDB" id="412876at2759"/>
<reference evidence="9 11" key="1">
    <citation type="submission" date="2020-08" db="EMBL/GenBank/DDBJ databases">
        <title>Plant Genome Project.</title>
        <authorList>
            <person name="Zhang R.-G."/>
        </authorList>
    </citation>
    <scope>NUCLEOTIDE SEQUENCE [LARGE SCALE GENOMIC DNA]</scope>
    <source>
        <tissue evidence="9">Rhizome</tissue>
    </source>
</reference>
<organism evidence="9 11">
    <name type="scientific">Zingiber officinale</name>
    <name type="common">Ginger</name>
    <name type="synonym">Amomum zingiber</name>
    <dbReference type="NCBI Taxonomy" id="94328"/>
    <lineage>
        <taxon>Eukaryota</taxon>
        <taxon>Viridiplantae</taxon>
        <taxon>Streptophyta</taxon>
        <taxon>Embryophyta</taxon>
        <taxon>Tracheophyta</taxon>
        <taxon>Spermatophyta</taxon>
        <taxon>Magnoliopsida</taxon>
        <taxon>Liliopsida</taxon>
        <taxon>Zingiberales</taxon>
        <taxon>Zingiberaceae</taxon>
        <taxon>Zingiber</taxon>
    </lineage>
</organism>
<keyword evidence="5" id="KW-0677">Repeat</keyword>
<evidence type="ECO:0000313" key="10">
    <source>
        <dbReference type="EMBL" id="KAG6505652.1"/>
    </source>
</evidence>
<gene>
    <name evidence="9" type="ORF">ZIOFF_038013</name>
    <name evidence="10" type="ORF">ZIOFF_038017</name>
</gene>
<keyword evidence="11" id="KW-1185">Reference proteome</keyword>
<dbReference type="EMBL" id="JACMSC010000010">
    <property type="protein sequence ID" value="KAG6505652.1"/>
    <property type="molecule type" value="Genomic_DNA"/>
</dbReference>